<comment type="caution">
    <text evidence="1">The sequence shown here is derived from an EMBL/GenBank/DDBJ whole genome shotgun (WGS) entry which is preliminary data.</text>
</comment>
<accession>A0A1X3IYT2</accession>
<evidence type="ECO:0000313" key="2">
    <source>
        <dbReference type="Proteomes" id="UP000193942"/>
    </source>
</evidence>
<organism evidence="1 2">
    <name type="scientific">Escherichia coli TA447</name>
    <dbReference type="NCBI Taxonomy" id="656447"/>
    <lineage>
        <taxon>Bacteria</taxon>
        <taxon>Pseudomonadati</taxon>
        <taxon>Pseudomonadota</taxon>
        <taxon>Gammaproteobacteria</taxon>
        <taxon>Enterobacterales</taxon>
        <taxon>Enterobacteriaceae</taxon>
        <taxon>Escherichia</taxon>
    </lineage>
</organism>
<dbReference type="Proteomes" id="UP000193942">
    <property type="component" value="Unassembled WGS sequence"/>
</dbReference>
<dbReference type="EMBL" id="ADIZ01000027">
    <property type="protein sequence ID" value="OSK93343.1"/>
    <property type="molecule type" value="Genomic_DNA"/>
</dbReference>
<sequence length="36" mass="4191">MLLQPSGGVVHMVTVSAFYENNKIMYRYTNIINSWL</sequence>
<proteinExistence type="predicted"/>
<name>A0A1X3IYT2_ECOLX</name>
<evidence type="ECO:0000313" key="1">
    <source>
        <dbReference type="EMBL" id="OSK93343.1"/>
    </source>
</evidence>
<protein>
    <submittedName>
        <fullName evidence="1">Uncharacterized protein</fullName>
    </submittedName>
</protein>
<reference evidence="1 2" key="1">
    <citation type="submission" date="2010-04" db="EMBL/GenBank/DDBJ databases">
        <title>The Genome Sequence of Escherichia coli TA447.</title>
        <authorList>
            <consortium name="The Broad Institute Genome Sequencing Platform"/>
            <consortium name="The Broad Institute Genome Sequencing Center for Infectious Disease"/>
            <person name="Feldgarden M."/>
            <person name="Gordon D.M."/>
            <person name="Johnson J.R."/>
            <person name="Johnston B.D."/>
            <person name="Young S."/>
            <person name="Zeng Q."/>
            <person name="Koehrsen M."/>
            <person name="Alvarado L."/>
            <person name="Berlin A.M."/>
            <person name="Borenstein D."/>
            <person name="Chapman S.B."/>
            <person name="Chen Z."/>
            <person name="Engels R."/>
            <person name="Freedman E."/>
            <person name="Gellesch M."/>
            <person name="Goldberg J."/>
            <person name="Griggs A."/>
            <person name="Gujja S."/>
            <person name="Heilman E.R."/>
            <person name="Heiman D.I."/>
            <person name="Hepburn T.A."/>
            <person name="Howarth C."/>
            <person name="Jen D."/>
            <person name="Larson L."/>
            <person name="Mehta T."/>
            <person name="Park D."/>
            <person name="Pearson M."/>
            <person name="Richards J."/>
            <person name="Roberts A."/>
            <person name="Saif S."/>
            <person name="Shea T.D."/>
            <person name="Shenoy N."/>
            <person name="Sisk P."/>
            <person name="Stolte C."/>
            <person name="Sykes S.N."/>
            <person name="Walk T."/>
            <person name="White J."/>
            <person name="Yandava C."/>
            <person name="Haas B."/>
            <person name="Henn M.R."/>
            <person name="Nusbaum C."/>
            <person name="Birren B."/>
        </authorList>
    </citation>
    <scope>NUCLEOTIDE SEQUENCE [LARGE SCALE GENOMIC DNA]</scope>
    <source>
        <strain evidence="1 2">TA447</strain>
    </source>
</reference>
<dbReference type="AlphaFoldDB" id="A0A1X3IYT2"/>
<gene>
    <name evidence="1" type="ORF">ECXG_00176</name>
</gene>